<dbReference type="InterPro" id="IPR049316">
    <property type="entry name" value="GDC-P_C"/>
</dbReference>
<dbReference type="GO" id="GO:0030170">
    <property type="term" value="F:pyridoxal phosphate binding"/>
    <property type="evidence" value="ECO:0007669"/>
    <property type="project" value="TreeGrafter"/>
</dbReference>
<dbReference type="GO" id="GO:0005960">
    <property type="term" value="C:glycine cleavage complex"/>
    <property type="evidence" value="ECO:0007669"/>
    <property type="project" value="TreeGrafter"/>
</dbReference>
<feature type="modified residue" description="N6-(pyridoxal phosphate)lysine" evidence="8 9">
    <location>
        <position position="698"/>
    </location>
</feature>
<dbReference type="CDD" id="cd00613">
    <property type="entry name" value="GDC-P"/>
    <property type="match status" value="2"/>
</dbReference>
<keyword evidence="13" id="KW-1185">Reference proteome</keyword>
<dbReference type="GO" id="GO:0005829">
    <property type="term" value="C:cytosol"/>
    <property type="evidence" value="ECO:0007669"/>
    <property type="project" value="TreeGrafter"/>
</dbReference>
<dbReference type="AlphaFoldDB" id="A0A2U8E0C4"/>
<evidence type="ECO:0000256" key="3">
    <source>
        <dbReference type="ARBA" id="ARBA00010756"/>
    </source>
</evidence>
<dbReference type="EMBL" id="CP023004">
    <property type="protein sequence ID" value="AWI08261.1"/>
    <property type="molecule type" value="Genomic_DNA"/>
</dbReference>
<name>A0A2U8E0C4_9BACT</name>
<dbReference type="FunFam" id="3.40.640.10:FF:000007">
    <property type="entry name" value="glycine dehydrogenase (Decarboxylating), mitochondrial"/>
    <property type="match status" value="1"/>
</dbReference>
<dbReference type="GO" id="GO:0016594">
    <property type="term" value="F:glycine binding"/>
    <property type="evidence" value="ECO:0007669"/>
    <property type="project" value="TreeGrafter"/>
</dbReference>
<reference evidence="12 13" key="1">
    <citation type="journal article" date="2018" name="Syst. Appl. Microbiol.">
        <title>Ereboglobus luteus gen. nov. sp. nov. from cockroach guts, and new insights into the oxygen relationship of the genera Opitutus and Didymococcus (Verrucomicrobia: Opitutaceae).</title>
        <authorList>
            <person name="Tegtmeier D."/>
            <person name="Belitz A."/>
            <person name="Radek R."/>
            <person name="Heimerl T."/>
            <person name="Brune A."/>
        </authorList>
    </citation>
    <scope>NUCLEOTIDE SEQUENCE [LARGE SCALE GENOMIC DNA]</scope>
    <source>
        <strain evidence="12 13">Ho45</strain>
    </source>
</reference>
<dbReference type="NCBIfam" id="TIGR00461">
    <property type="entry name" value="gcvP"/>
    <property type="match status" value="1"/>
</dbReference>
<evidence type="ECO:0000256" key="4">
    <source>
        <dbReference type="ARBA" id="ARBA00011690"/>
    </source>
</evidence>
<evidence type="ECO:0000313" key="12">
    <source>
        <dbReference type="EMBL" id="AWI08261.1"/>
    </source>
</evidence>
<dbReference type="PANTHER" id="PTHR11773:SF1">
    <property type="entry name" value="GLYCINE DEHYDROGENASE (DECARBOXYLATING), MITOCHONDRIAL"/>
    <property type="match status" value="1"/>
</dbReference>
<evidence type="ECO:0000256" key="5">
    <source>
        <dbReference type="ARBA" id="ARBA00022898"/>
    </source>
</evidence>
<comment type="catalytic activity">
    <reaction evidence="7 8">
        <text>N(6)-[(R)-lipoyl]-L-lysyl-[glycine-cleavage complex H protein] + glycine + H(+) = N(6)-[(R)-S(8)-aminomethyldihydrolipoyl]-L-lysyl-[glycine-cleavage complex H protein] + CO2</text>
        <dbReference type="Rhea" id="RHEA:24304"/>
        <dbReference type="Rhea" id="RHEA-COMP:10494"/>
        <dbReference type="Rhea" id="RHEA-COMP:10495"/>
        <dbReference type="ChEBI" id="CHEBI:15378"/>
        <dbReference type="ChEBI" id="CHEBI:16526"/>
        <dbReference type="ChEBI" id="CHEBI:57305"/>
        <dbReference type="ChEBI" id="CHEBI:83099"/>
        <dbReference type="ChEBI" id="CHEBI:83143"/>
        <dbReference type="EC" id="1.4.4.2"/>
    </reaction>
</comment>
<protein>
    <recommendedName>
        <fullName evidence="8">Glycine dehydrogenase (decarboxylating)</fullName>
        <ecNumber evidence="8">1.4.4.2</ecNumber>
    </recommendedName>
    <alternativeName>
        <fullName evidence="8">Glycine cleavage system P-protein</fullName>
    </alternativeName>
    <alternativeName>
        <fullName evidence="8">Glycine decarboxylase</fullName>
    </alternativeName>
    <alternativeName>
        <fullName evidence="8">Glycine dehydrogenase (aminomethyl-transferring)</fullName>
    </alternativeName>
</protein>
<dbReference type="InterPro" id="IPR015422">
    <property type="entry name" value="PyrdxlP-dep_Trfase_small"/>
</dbReference>
<gene>
    <name evidence="8 12" type="primary">gcvP</name>
    <name evidence="12" type="ORF">CKA38_02380</name>
</gene>
<sequence length="943" mass="101190">MTNPTPAETVSDVFAPRHNSPTEADVAKMLETLGQPSLDALIDATVPAGIRLGREMKLPAAAGESDALAELLAVARQNEMRRSFIGRGYYGTRTPSVIRRAILENPGWYTAYTPYQAEISQGRLEALLNFQTLVTDLTALDIANASLLDEATAAAEAMTLCHRMANNAARNTFFVSDACHPQTIDLIRTRAEPLGINVVTGDHAKAAPDATWCGAIVQYPDTRGNICDYAGFFARAHEAGALCVVAADLLALTLLRAPGEFGADVAVGSTQRLGVPMGFGGPHAGYMATKDACKRQMPGRLVGVSKDAQGAPALRLALGTREQHIRRDKATSNICTAQVLLAVMASMYAVYHGPEGLRKIARRAHAHTLRLQSALQAAGIATNDAPVFDTLCIQNVDASVIHARASAKQVNLRAIDASTVGVSLDETTTDADVEDLIQIIAGKSVSPIPQSAIRNPHFRTSAFLTHPVFNSYHTEHEMLRYIKRLEARDLSLCHSMISLGSCTMKLNAASEMLPITWPEFAALHPFAPAEQARGYEKLFSDLETWLAEITGFAAVSLQPNSGANGEYAGIITIRRYLIAQGQGRRNICLIPVSAHGTNPATAVMAGMKVVVVACDAAGNIDVADLRAKAAEHADNLAAIMVTYPSTHGVFEAPIREICDIVHSHGGQVYMDGANMNAQVGLTSPGHIGADVCHLNLHKTFAIPHGGGGPGVGPIGVAKHLAPFLPGHSQYNTPGAVSAAPHGSASVQPITWMYIRMMGAAGLTMATKLAILNANYIARRLDAHYPILYKGATGHVAHECIIDCRQFKKHGIEVDDIAKRLQDYNYHAPTMSFPVPGTLMIEPTESESLVELDRFCDALIAIAKEIADVVEGRADKTNNVLKNAPHTAKVVCADTWDRPYSREQAAFPTAWVREHKFWPSVGRVDNVYGDRNLVCSCPPLPADA</sequence>
<dbReference type="InterPro" id="IPR015421">
    <property type="entry name" value="PyrdxlP-dep_Trfase_major"/>
</dbReference>
<keyword evidence="6 8" id="KW-0560">Oxidoreductase</keyword>
<dbReference type="OrthoDB" id="9801272at2"/>
<dbReference type="GO" id="GO:0019464">
    <property type="term" value="P:glycine decarboxylation via glycine cleavage system"/>
    <property type="evidence" value="ECO:0007669"/>
    <property type="project" value="UniProtKB-UniRule"/>
</dbReference>
<evidence type="ECO:0000256" key="6">
    <source>
        <dbReference type="ARBA" id="ARBA00023002"/>
    </source>
</evidence>
<evidence type="ECO:0000256" key="7">
    <source>
        <dbReference type="ARBA" id="ARBA00049026"/>
    </source>
</evidence>
<evidence type="ECO:0000256" key="2">
    <source>
        <dbReference type="ARBA" id="ARBA00003788"/>
    </source>
</evidence>
<dbReference type="InterPro" id="IPR020581">
    <property type="entry name" value="GDC_P"/>
</dbReference>
<comment type="cofactor">
    <cofactor evidence="1 8 9">
        <name>pyridoxal 5'-phosphate</name>
        <dbReference type="ChEBI" id="CHEBI:597326"/>
    </cofactor>
</comment>
<dbReference type="HAMAP" id="MF_00711">
    <property type="entry name" value="GcvP"/>
    <property type="match status" value="1"/>
</dbReference>
<evidence type="ECO:0000256" key="1">
    <source>
        <dbReference type="ARBA" id="ARBA00001933"/>
    </source>
</evidence>
<evidence type="ECO:0000256" key="8">
    <source>
        <dbReference type="HAMAP-Rule" id="MF_00711"/>
    </source>
</evidence>
<dbReference type="PANTHER" id="PTHR11773">
    <property type="entry name" value="GLYCINE DEHYDROGENASE, DECARBOXYLATING"/>
    <property type="match status" value="1"/>
</dbReference>
<dbReference type="EC" id="1.4.4.2" evidence="8"/>
<feature type="domain" description="Glycine cleavage system P-protein N-terminal" evidence="10">
    <location>
        <begin position="17"/>
        <end position="439"/>
    </location>
</feature>
<evidence type="ECO:0000259" key="11">
    <source>
        <dbReference type="Pfam" id="PF21478"/>
    </source>
</evidence>
<dbReference type="FunFam" id="3.40.640.10:FF:000005">
    <property type="entry name" value="Glycine dehydrogenase (decarboxylating), mitochondrial"/>
    <property type="match status" value="1"/>
</dbReference>
<dbReference type="KEGG" id="elut:CKA38_02380"/>
<dbReference type="Gene3D" id="3.90.1150.10">
    <property type="entry name" value="Aspartate Aminotransferase, domain 1"/>
    <property type="match status" value="2"/>
</dbReference>
<proteinExistence type="inferred from homology"/>
<dbReference type="RefSeq" id="WP_108824066.1">
    <property type="nucleotide sequence ID" value="NZ_CP023004.1"/>
</dbReference>
<keyword evidence="5 8" id="KW-0663">Pyridoxal phosphate</keyword>
<comment type="similarity">
    <text evidence="3 8">Belongs to the GcvP family.</text>
</comment>
<evidence type="ECO:0000313" key="13">
    <source>
        <dbReference type="Proteomes" id="UP000244896"/>
    </source>
</evidence>
<dbReference type="Gene3D" id="3.40.640.10">
    <property type="entry name" value="Type I PLP-dependent aspartate aminotransferase-like (Major domain)"/>
    <property type="match status" value="2"/>
</dbReference>
<dbReference type="InterPro" id="IPR049315">
    <property type="entry name" value="GDC-P_N"/>
</dbReference>
<dbReference type="FunFam" id="3.90.1150.10:FF:000007">
    <property type="entry name" value="Glycine dehydrogenase (decarboxylating), mitochondrial"/>
    <property type="match status" value="1"/>
</dbReference>
<feature type="domain" description="Glycine dehydrogenase C-terminal" evidence="11">
    <location>
        <begin position="765"/>
        <end position="885"/>
    </location>
</feature>
<dbReference type="Pfam" id="PF21478">
    <property type="entry name" value="GcvP2_C"/>
    <property type="match status" value="1"/>
</dbReference>
<accession>A0A2U8E0C4</accession>
<evidence type="ECO:0000259" key="10">
    <source>
        <dbReference type="Pfam" id="PF02347"/>
    </source>
</evidence>
<evidence type="ECO:0000256" key="9">
    <source>
        <dbReference type="PIRSR" id="PIRSR603437-50"/>
    </source>
</evidence>
<dbReference type="GO" id="GO:0004375">
    <property type="term" value="F:glycine dehydrogenase (decarboxylating) activity"/>
    <property type="evidence" value="ECO:0007669"/>
    <property type="project" value="UniProtKB-EC"/>
</dbReference>
<dbReference type="InterPro" id="IPR003437">
    <property type="entry name" value="GcvP"/>
</dbReference>
<feature type="domain" description="Glycine cleavage system P-protein N-terminal" evidence="10">
    <location>
        <begin position="472"/>
        <end position="726"/>
    </location>
</feature>
<comment type="function">
    <text evidence="2 8">The glycine cleavage system catalyzes the degradation of glycine. The P protein binds the alpha-amino group of glycine through its pyridoxal phosphate cofactor; CO(2) is released and the remaining methylamine moiety is then transferred to the lipoamide cofactor of the H protein.</text>
</comment>
<dbReference type="InterPro" id="IPR015424">
    <property type="entry name" value="PyrdxlP-dep_Trfase"/>
</dbReference>
<organism evidence="12 13">
    <name type="scientific">Ereboglobus luteus</name>
    <dbReference type="NCBI Taxonomy" id="1796921"/>
    <lineage>
        <taxon>Bacteria</taxon>
        <taxon>Pseudomonadati</taxon>
        <taxon>Verrucomicrobiota</taxon>
        <taxon>Opitutia</taxon>
        <taxon>Opitutales</taxon>
        <taxon>Opitutaceae</taxon>
        <taxon>Ereboglobus</taxon>
    </lineage>
</organism>
<comment type="subunit">
    <text evidence="4 8">The glycine cleavage system is composed of four proteins: P, T, L and H.</text>
</comment>
<dbReference type="Pfam" id="PF02347">
    <property type="entry name" value="GDC-P"/>
    <property type="match status" value="2"/>
</dbReference>
<dbReference type="SUPFAM" id="SSF53383">
    <property type="entry name" value="PLP-dependent transferases"/>
    <property type="match status" value="2"/>
</dbReference>
<dbReference type="Proteomes" id="UP000244896">
    <property type="component" value="Chromosome"/>
</dbReference>